<keyword evidence="5 7" id="KW-0687">Ribonucleoprotein</keyword>
<dbReference type="SUPFAM" id="SSF55653">
    <property type="entry name" value="Ribosomal protein L9 C-domain"/>
    <property type="match status" value="1"/>
</dbReference>
<dbReference type="PATRIC" id="fig|556287.8.peg.1137"/>
<proteinExistence type="inferred from homology"/>
<dbReference type="RefSeq" id="WP_034442307.1">
    <property type="nucleotide sequence ID" value="NZ_JMTK01000002.1"/>
</dbReference>
<dbReference type="Pfam" id="PF01281">
    <property type="entry name" value="Ribosomal_L9_N"/>
    <property type="match status" value="1"/>
</dbReference>
<dbReference type="Proteomes" id="UP000033731">
    <property type="component" value="Unassembled WGS sequence"/>
</dbReference>
<dbReference type="EMBL" id="JMTK01000002">
    <property type="protein sequence ID" value="KJZ82373.1"/>
    <property type="molecule type" value="Genomic_DNA"/>
</dbReference>
<keyword evidence="3 7" id="KW-0694">RNA-binding</keyword>
<dbReference type="InterPro" id="IPR036935">
    <property type="entry name" value="Ribosomal_bL9_N_sf"/>
</dbReference>
<evidence type="ECO:0000256" key="5">
    <source>
        <dbReference type="ARBA" id="ARBA00023274"/>
    </source>
</evidence>
<dbReference type="GO" id="GO:1990904">
    <property type="term" value="C:ribonucleoprotein complex"/>
    <property type="evidence" value="ECO:0007669"/>
    <property type="project" value="UniProtKB-KW"/>
</dbReference>
<evidence type="ECO:0000256" key="6">
    <source>
        <dbReference type="ARBA" id="ARBA00035292"/>
    </source>
</evidence>
<evidence type="ECO:0000313" key="9">
    <source>
        <dbReference type="EMBL" id="KJZ82373.1"/>
    </source>
</evidence>
<dbReference type="PANTHER" id="PTHR21368">
    <property type="entry name" value="50S RIBOSOMAL PROTEIN L9"/>
    <property type="match status" value="1"/>
</dbReference>
<comment type="caution">
    <text evidence="9">The sequence shown here is derived from an EMBL/GenBank/DDBJ whole genome shotgun (WGS) entry which is preliminary data.</text>
</comment>
<keyword evidence="2 7" id="KW-0699">rRNA-binding</keyword>
<evidence type="ECO:0000256" key="1">
    <source>
        <dbReference type="ARBA" id="ARBA00010605"/>
    </source>
</evidence>
<evidence type="ECO:0000256" key="7">
    <source>
        <dbReference type="HAMAP-Rule" id="MF_00503"/>
    </source>
</evidence>
<evidence type="ECO:0000313" key="10">
    <source>
        <dbReference type="Proteomes" id="UP000033731"/>
    </source>
</evidence>
<dbReference type="GO" id="GO:0019843">
    <property type="term" value="F:rRNA binding"/>
    <property type="evidence" value="ECO:0007669"/>
    <property type="project" value="UniProtKB-UniRule"/>
</dbReference>
<dbReference type="PROSITE" id="PS00651">
    <property type="entry name" value="RIBOSOMAL_L9"/>
    <property type="match status" value="1"/>
</dbReference>
<dbReference type="GO" id="GO:0006412">
    <property type="term" value="P:translation"/>
    <property type="evidence" value="ECO:0007669"/>
    <property type="project" value="UniProtKB-UniRule"/>
</dbReference>
<dbReference type="HAMAP" id="MF_00503">
    <property type="entry name" value="Ribosomal_bL9"/>
    <property type="match status" value="1"/>
</dbReference>
<evidence type="ECO:0000256" key="3">
    <source>
        <dbReference type="ARBA" id="ARBA00022884"/>
    </source>
</evidence>
<feature type="domain" description="Ribosomal protein L9" evidence="8">
    <location>
        <begin position="13"/>
        <end position="40"/>
    </location>
</feature>
<dbReference type="InterPro" id="IPR020069">
    <property type="entry name" value="Ribosomal_bL9_C"/>
</dbReference>
<dbReference type="Gene3D" id="3.40.5.10">
    <property type="entry name" value="Ribosomal protein L9, N-terminal domain"/>
    <property type="match status" value="1"/>
</dbReference>
<dbReference type="InterPro" id="IPR000244">
    <property type="entry name" value="Ribosomal_bL9"/>
</dbReference>
<keyword evidence="10" id="KW-1185">Reference proteome</keyword>
<dbReference type="GO" id="GO:0005840">
    <property type="term" value="C:ribosome"/>
    <property type="evidence" value="ECO:0007669"/>
    <property type="project" value="UniProtKB-KW"/>
</dbReference>
<dbReference type="NCBIfam" id="TIGR00158">
    <property type="entry name" value="L9"/>
    <property type="match status" value="1"/>
</dbReference>
<dbReference type="GO" id="GO:0003735">
    <property type="term" value="F:structural constituent of ribosome"/>
    <property type="evidence" value="ECO:0007669"/>
    <property type="project" value="InterPro"/>
</dbReference>
<dbReference type="Gene3D" id="3.10.430.100">
    <property type="entry name" value="Ribosomal protein L9, C-terminal domain"/>
    <property type="match status" value="1"/>
</dbReference>
<keyword evidence="4 7" id="KW-0689">Ribosomal protein</keyword>
<evidence type="ECO:0000256" key="4">
    <source>
        <dbReference type="ARBA" id="ARBA00022980"/>
    </source>
</evidence>
<dbReference type="InterPro" id="IPR009027">
    <property type="entry name" value="Ribosomal_bL9/RNase_H1_N"/>
</dbReference>
<sequence>MEVILLQNMSNLGPMGKVVKVKNGYARNYLLPSKKALRFNAKNEAFFESQRSILQEKDLEQKKKFEEMAKVLAEDVFSIIRSAGDTGHLYGSVSSRDIADLLLEKGFNINRGKINLKIPIKLIGVHNVEILLHADVTATITLNIARSTEEMVKQEKTVKPEEEIIEITS</sequence>
<evidence type="ECO:0000256" key="2">
    <source>
        <dbReference type="ARBA" id="ARBA00022730"/>
    </source>
</evidence>
<reference evidence="9 10" key="1">
    <citation type="journal article" date="2015" name="Phytopathology">
        <title>Genomes of Candidatus Liberibacter solanacearum haplotype A from New Zealand and the USA suggest significant genome plasticity in the species.</title>
        <authorList>
            <person name="Thompson S.M."/>
            <person name="Johnson C.P."/>
            <person name="Lu A.Y."/>
            <person name="Frampton R.A."/>
            <person name="Sullivan K.L."/>
            <person name="Fiers M.W."/>
            <person name="Crowhurst R.N."/>
            <person name="Pitman A.R."/>
            <person name="Scott I."/>
            <person name="Gudmestad N.C."/>
            <person name="Smith G.R."/>
        </authorList>
    </citation>
    <scope>NUCLEOTIDE SEQUENCE [LARGE SCALE GENOMIC DNA]</scope>
    <source>
        <strain evidence="9 10">LsoNZ1</strain>
    </source>
</reference>
<comment type="similarity">
    <text evidence="1 7">Belongs to the bacterial ribosomal protein bL9 family.</text>
</comment>
<dbReference type="InterPro" id="IPR020070">
    <property type="entry name" value="Ribosomal_bL9_N"/>
</dbReference>
<dbReference type="AlphaFoldDB" id="A0A094Z3A7"/>
<gene>
    <name evidence="7" type="primary">rplI</name>
    <name evidence="9" type="ORF">DJ66_1123</name>
</gene>
<dbReference type="InterPro" id="IPR020594">
    <property type="entry name" value="Ribosomal_bL9_bac/chp"/>
</dbReference>
<organism evidence="9 10">
    <name type="scientific">Candidatus Liberibacter solanacearum</name>
    <dbReference type="NCBI Taxonomy" id="556287"/>
    <lineage>
        <taxon>Bacteria</taxon>
        <taxon>Pseudomonadati</taxon>
        <taxon>Pseudomonadota</taxon>
        <taxon>Alphaproteobacteria</taxon>
        <taxon>Hyphomicrobiales</taxon>
        <taxon>Rhizobiaceae</taxon>
        <taxon>Liberibacter</taxon>
    </lineage>
</organism>
<name>A0A094Z3A7_9HYPH</name>
<dbReference type="SUPFAM" id="SSF55658">
    <property type="entry name" value="L9 N-domain-like"/>
    <property type="match status" value="1"/>
</dbReference>
<dbReference type="InterPro" id="IPR036791">
    <property type="entry name" value="Ribosomal_bL9_C_sf"/>
</dbReference>
<dbReference type="Pfam" id="PF03948">
    <property type="entry name" value="Ribosomal_L9_C"/>
    <property type="match status" value="1"/>
</dbReference>
<protein>
    <recommendedName>
        <fullName evidence="6 7">Large ribosomal subunit protein bL9</fullName>
    </recommendedName>
</protein>
<accession>A0A094Z3A7</accession>
<comment type="function">
    <text evidence="7">Binds to the 23S rRNA.</text>
</comment>
<evidence type="ECO:0000259" key="8">
    <source>
        <dbReference type="PROSITE" id="PS00651"/>
    </source>
</evidence>